<dbReference type="EMBL" id="WIXP02000005">
    <property type="protein sequence ID" value="KAF6211250.1"/>
    <property type="molecule type" value="Genomic_DNA"/>
</dbReference>
<accession>A0A8S9XQE8</accession>
<evidence type="ECO:0000313" key="2">
    <source>
        <dbReference type="EMBL" id="KAF6211250.1"/>
    </source>
</evidence>
<dbReference type="AlphaFoldDB" id="A0A8S9XQE8"/>
<comment type="caution">
    <text evidence="2">The sequence shown here is derived from an EMBL/GenBank/DDBJ whole genome shotgun (WGS) entry which is preliminary data.</text>
</comment>
<feature type="compositionally biased region" description="Polar residues" evidence="1">
    <location>
        <begin position="179"/>
        <end position="191"/>
    </location>
</feature>
<sequence length="191" mass="20951">MCNFSPVQILLGTRKGGPDVRLRQTKATVQGTVGRSTYTYIRLVNADKMEIAPIDDANVIRESSSSKSSSVSEFEKDIGGAHVIQKSANFEAEESSKMVSESVNQSVNQSVSQSVVQSSSAQIDEKQEFEETTSTTEPPLNDPTAHLIANEPMAPPTVENREDEVERVTELTKSKLTIERQTSTTSLEEQQ</sequence>
<evidence type="ECO:0000256" key="1">
    <source>
        <dbReference type="SAM" id="MobiDB-lite"/>
    </source>
</evidence>
<reference evidence="2" key="1">
    <citation type="journal article" date="2021" name="Mol. Ecol. Resour.">
        <title>Apolygus lucorum genome provides insights into omnivorousness and mesophyll feeding.</title>
        <authorList>
            <person name="Liu Y."/>
            <person name="Liu H."/>
            <person name="Wang H."/>
            <person name="Huang T."/>
            <person name="Liu B."/>
            <person name="Yang B."/>
            <person name="Yin L."/>
            <person name="Li B."/>
            <person name="Zhang Y."/>
            <person name="Zhang S."/>
            <person name="Jiang F."/>
            <person name="Zhang X."/>
            <person name="Ren Y."/>
            <person name="Wang B."/>
            <person name="Wang S."/>
            <person name="Lu Y."/>
            <person name="Wu K."/>
            <person name="Fan W."/>
            <person name="Wang G."/>
        </authorList>
    </citation>
    <scope>NUCLEOTIDE SEQUENCE</scope>
    <source>
        <strain evidence="2">12Hb</strain>
    </source>
</reference>
<name>A0A8S9XQE8_APOLU</name>
<gene>
    <name evidence="2" type="ORF">GE061_014367</name>
</gene>
<dbReference type="Proteomes" id="UP000466442">
    <property type="component" value="Linkage Group LG5"/>
</dbReference>
<proteinExistence type="predicted"/>
<organism evidence="2 3">
    <name type="scientific">Apolygus lucorum</name>
    <name type="common">Small green plant bug</name>
    <name type="synonym">Lygocoris lucorum</name>
    <dbReference type="NCBI Taxonomy" id="248454"/>
    <lineage>
        <taxon>Eukaryota</taxon>
        <taxon>Metazoa</taxon>
        <taxon>Ecdysozoa</taxon>
        <taxon>Arthropoda</taxon>
        <taxon>Hexapoda</taxon>
        <taxon>Insecta</taxon>
        <taxon>Pterygota</taxon>
        <taxon>Neoptera</taxon>
        <taxon>Paraneoptera</taxon>
        <taxon>Hemiptera</taxon>
        <taxon>Heteroptera</taxon>
        <taxon>Panheteroptera</taxon>
        <taxon>Cimicomorpha</taxon>
        <taxon>Miridae</taxon>
        <taxon>Mirini</taxon>
        <taxon>Apolygus</taxon>
    </lineage>
</organism>
<keyword evidence="3" id="KW-1185">Reference proteome</keyword>
<evidence type="ECO:0000313" key="3">
    <source>
        <dbReference type="Proteomes" id="UP000466442"/>
    </source>
</evidence>
<feature type="region of interest" description="Disordered" evidence="1">
    <location>
        <begin position="116"/>
        <end position="191"/>
    </location>
</feature>
<feature type="non-terminal residue" evidence="2">
    <location>
        <position position="191"/>
    </location>
</feature>
<protein>
    <submittedName>
        <fullName evidence="2">Uncharacterized protein</fullName>
    </submittedName>
</protein>
<feature type="compositionally biased region" description="Basic and acidic residues" evidence="1">
    <location>
        <begin position="164"/>
        <end position="178"/>
    </location>
</feature>